<keyword evidence="2" id="KW-1185">Reference proteome</keyword>
<organism evidence="1 2">
    <name type="scientific">Araneus ventricosus</name>
    <name type="common">Orbweaver spider</name>
    <name type="synonym">Epeira ventricosa</name>
    <dbReference type="NCBI Taxonomy" id="182803"/>
    <lineage>
        <taxon>Eukaryota</taxon>
        <taxon>Metazoa</taxon>
        <taxon>Ecdysozoa</taxon>
        <taxon>Arthropoda</taxon>
        <taxon>Chelicerata</taxon>
        <taxon>Arachnida</taxon>
        <taxon>Araneae</taxon>
        <taxon>Araneomorphae</taxon>
        <taxon>Entelegynae</taxon>
        <taxon>Araneoidea</taxon>
        <taxon>Araneidae</taxon>
        <taxon>Araneus</taxon>
    </lineage>
</organism>
<proteinExistence type="predicted"/>
<dbReference type="Proteomes" id="UP000499080">
    <property type="component" value="Unassembled WGS sequence"/>
</dbReference>
<sequence length="94" mass="10579">MENLVCLGGTRAQFDDGANQKKRFLLKKSIEQFSVPSQIRHCTLFGGWNPGFYTQLFDPMTYYSFHALLDCYPFKSSPFLPLSVTFVPSTDGGA</sequence>
<accession>A0A4Y2ANR7</accession>
<evidence type="ECO:0000313" key="2">
    <source>
        <dbReference type="Proteomes" id="UP000499080"/>
    </source>
</evidence>
<gene>
    <name evidence="1" type="ORF">AVEN_26327_1</name>
</gene>
<protein>
    <submittedName>
        <fullName evidence="1">Uncharacterized protein</fullName>
    </submittedName>
</protein>
<dbReference type="AlphaFoldDB" id="A0A4Y2ANR7"/>
<name>A0A4Y2ANR7_ARAVE</name>
<evidence type="ECO:0000313" key="1">
    <source>
        <dbReference type="EMBL" id="GBL80919.1"/>
    </source>
</evidence>
<reference evidence="1 2" key="1">
    <citation type="journal article" date="2019" name="Sci. Rep.">
        <title>Orb-weaving spider Araneus ventricosus genome elucidates the spidroin gene catalogue.</title>
        <authorList>
            <person name="Kono N."/>
            <person name="Nakamura H."/>
            <person name="Ohtoshi R."/>
            <person name="Moran D.A.P."/>
            <person name="Shinohara A."/>
            <person name="Yoshida Y."/>
            <person name="Fujiwara M."/>
            <person name="Mori M."/>
            <person name="Tomita M."/>
            <person name="Arakawa K."/>
        </authorList>
    </citation>
    <scope>NUCLEOTIDE SEQUENCE [LARGE SCALE GENOMIC DNA]</scope>
</reference>
<comment type="caution">
    <text evidence="1">The sequence shown here is derived from an EMBL/GenBank/DDBJ whole genome shotgun (WGS) entry which is preliminary data.</text>
</comment>
<dbReference type="EMBL" id="BGPR01000023">
    <property type="protein sequence ID" value="GBL80919.1"/>
    <property type="molecule type" value="Genomic_DNA"/>
</dbReference>